<dbReference type="RefSeq" id="WP_013567974.1">
    <property type="nucleotide sequence ID" value="NC_014963.1"/>
</dbReference>
<dbReference type="InterPro" id="IPR036526">
    <property type="entry name" value="C-N_Hydrolase_sf"/>
</dbReference>
<comment type="subcellular location">
    <subcellularLocation>
        <location evidence="9">Cell inner membrane</location>
        <topology evidence="9">Multi-pass membrane protein</topology>
    </subcellularLocation>
    <subcellularLocation>
        <location evidence="1">Cell membrane</location>
        <topology evidence="1">Multi-pass membrane protein</topology>
    </subcellularLocation>
</comment>
<dbReference type="Pfam" id="PF20154">
    <property type="entry name" value="LNT_N"/>
    <property type="match status" value="1"/>
</dbReference>
<dbReference type="AlphaFoldDB" id="E8V0V0"/>
<dbReference type="EMBL" id="CP002467">
    <property type="protein sequence ID" value="ADV82241.1"/>
    <property type="molecule type" value="Genomic_DNA"/>
</dbReference>
<dbReference type="PANTHER" id="PTHR38686:SF1">
    <property type="entry name" value="APOLIPOPROTEIN N-ACYLTRANSFERASE"/>
    <property type="match status" value="1"/>
</dbReference>
<reference evidence="11 12" key="1">
    <citation type="journal article" date="2012" name="Stand. Genomic Sci.">
        <title>Complete genome sequence of Terriglobus saanensis type strain SP1PR4(T), an Acidobacteria from tundra soil.</title>
        <authorList>
            <person name="Rawat S.R."/>
            <person name="Mannisto M.K."/>
            <person name="Starovoytov V."/>
            <person name="Goodwin L."/>
            <person name="Nolan M."/>
            <person name="Hauser L."/>
            <person name="Land M."/>
            <person name="Davenport K.W."/>
            <person name="Woyke T."/>
            <person name="Haggblom M.M."/>
        </authorList>
    </citation>
    <scope>NUCLEOTIDE SEQUENCE</scope>
    <source>
        <strain evidence="12">ATCC BAA-1853 / DSM 23119 / SP1PR4</strain>
    </source>
</reference>
<evidence type="ECO:0000256" key="9">
    <source>
        <dbReference type="HAMAP-Rule" id="MF_01148"/>
    </source>
</evidence>
<sequence>MLDSRRMHSIPARAWLLASSSAFLQVIIFPLSGPVPPWRAALCWVAMVPFLLALMGNSGSGEPLRIRDFALLGYFCGFLWYLGNCYWILSTMHLYGGLSVLASFGIMVLFCLYLGLYHALFATLVGLLRACKSLHRSVVLIAAPFLWVAVELARARVTGFPWDLLGGVQVQNSLLTALAPVGGVYALSYVIMLANVEFCSAWIFKNKKLRVQSLCVGLAMVVVLEVGGRMGLGAPPPQQGTETAVLLQPNLDVGALASPSSGAAVLQDAMNLSLHPTRTAAQTQRAVTLWPESPAPFETDDPNLREAWLLLASRTGAPVIAGTIGRDPVSTGHEIYNSAALIDPDSGYVGRYDKVHLVPFGEFVPFEQVFSFAGGLTQEVGNFNRGKSRSDFYAGGHAYGVFICYESVFGDEVREFARNGAEVFVNLSNDGWYGDTSAPFQHIAMAQMRAIENRRWVLRDTNTGITASIDPFGRIIERVPRHTQTAAIVHFDYEHETTFYTRYGDLFAYLCALITTALFAWAMVERYQLGKRSSQRSL</sequence>
<keyword evidence="7 9" id="KW-0472">Membrane</keyword>
<feature type="transmembrane region" description="Helical" evidence="9">
    <location>
        <begin position="506"/>
        <end position="524"/>
    </location>
</feature>
<feature type="transmembrane region" description="Helical" evidence="9">
    <location>
        <begin position="69"/>
        <end position="89"/>
    </location>
</feature>
<proteinExistence type="inferred from homology"/>
<evidence type="ECO:0000256" key="1">
    <source>
        <dbReference type="ARBA" id="ARBA00004651"/>
    </source>
</evidence>
<dbReference type="InterPro" id="IPR004563">
    <property type="entry name" value="Apolipo_AcylTrfase"/>
</dbReference>
<comment type="similarity">
    <text evidence="2 9">Belongs to the CN hydrolase family. Apolipoprotein N-acyltransferase subfamily.</text>
</comment>
<dbReference type="GO" id="GO:0042158">
    <property type="term" value="P:lipoprotein biosynthetic process"/>
    <property type="evidence" value="ECO:0007669"/>
    <property type="project" value="UniProtKB-UniRule"/>
</dbReference>
<dbReference type="CDD" id="cd07571">
    <property type="entry name" value="ALP_N-acyl_transferase"/>
    <property type="match status" value="1"/>
</dbReference>
<name>E8V0V0_TERSS</name>
<evidence type="ECO:0000256" key="2">
    <source>
        <dbReference type="ARBA" id="ARBA00010065"/>
    </source>
</evidence>
<keyword evidence="4 9" id="KW-0808">Transferase</keyword>
<feature type="transmembrane region" description="Helical" evidence="9">
    <location>
        <begin position="38"/>
        <end position="57"/>
    </location>
</feature>
<comment type="pathway">
    <text evidence="9">Protein modification; lipoprotein biosynthesis (N-acyl transfer).</text>
</comment>
<evidence type="ECO:0000256" key="7">
    <source>
        <dbReference type="ARBA" id="ARBA00023136"/>
    </source>
</evidence>
<keyword evidence="3 9" id="KW-1003">Cell membrane</keyword>
<feature type="transmembrane region" description="Helical" evidence="9">
    <location>
        <begin position="12"/>
        <end position="32"/>
    </location>
</feature>
<evidence type="ECO:0000313" key="12">
    <source>
        <dbReference type="Proteomes" id="UP000006844"/>
    </source>
</evidence>
<dbReference type="UniPathway" id="UPA00666"/>
<keyword evidence="9" id="KW-0997">Cell inner membrane</keyword>
<keyword evidence="11" id="KW-0449">Lipoprotein</keyword>
<dbReference type="SUPFAM" id="SSF56317">
    <property type="entry name" value="Carbon-nitrogen hydrolase"/>
    <property type="match status" value="1"/>
</dbReference>
<comment type="function">
    <text evidence="9">Catalyzes the phospholipid dependent N-acylation of the N-terminal cysteine of apolipoprotein, the last step in lipoprotein maturation.</text>
</comment>
<dbReference type="eggNOG" id="COG0815">
    <property type="taxonomic scope" value="Bacteria"/>
</dbReference>
<protein>
    <recommendedName>
        <fullName evidence="9">Apolipoprotein N-acyltransferase</fullName>
        <shortName evidence="9">ALP N-acyltransferase</shortName>
        <ecNumber evidence="9">2.3.1.269</ecNumber>
    </recommendedName>
</protein>
<organism evidence="11 12">
    <name type="scientific">Terriglobus saanensis (strain ATCC BAA-1853 / DSM 23119 / SP1PR4)</name>
    <dbReference type="NCBI Taxonomy" id="401053"/>
    <lineage>
        <taxon>Bacteria</taxon>
        <taxon>Pseudomonadati</taxon>
        <taxon>Acidobacteriota</taxon>
        <taxon>Terriglobia</taxon>
        <taxon>Terriglobales</taxon>
        <taxon>Acidobacteriaceae</taxon>
        <taxon>Terriglobus</taxon>
    </lineage>
</organism>
<gene>
    <name evidence="9" type="primary">lnt</name>
    <name evidence="11" type="ordered locus">AciPR4_1418</name>
</gene>
<evidence type="ECO:0000256" key="4">
    <source>
        <dbReference type="ARBA" id="ARBA00022679"/>
    </source>
</evidence>
<comment type="catalytic activity">
    <reaction evidence="9">
        <text>N-terminal S-1,2-diacyl-sn-glyceryl-L-cysteinyl-[lipoprotein] + a glycerophospholipid = N-acyl-S-1,2-diacyl-sn-glyceryl-L-cysteinyl-[lipoprotein] + a 2-acyl-sn-glycero-3-phospholipid + H(+)</text>
        <dbReference type="Rhea" id="RHEA:48228"/>
        <dbReference type="Rhea" id="RHEA-COMP:14681"/>
        <dbReference type="Rhea" id="RHEA-COMP:14684"/>
        <dbReference type="ChEBI" id="CHEBI:15378"/>
        <dbReference type="ChEBI" id="CHEBI:136912"/>
        <dbReference type="ChEBI" id="CHEBI:140656"/>
        <dbReference type="ChEBI" id="CHEBI:140657"/>
        <dbReference type="ChEBI" id="CHEBI:140660"/>
        <dbReference type="EC" id="2.3.1.269"/>
    </reaction>
</comment>
<feature type="transmembrane region" description="Helical" evidence="9">
    <location>
        <begin position="101"/>
        <end position="125"/>
    </location>
</feature>
<dbReference type="EC" id="2.3.1.269" evidence="9"/>
<dbReference type="HAMAP" id="MF_01148">
    <property type="entry name" value="Lnt"/>
    <property type="match status" value="1"/>
</dbReference>
<keyword evidence="5 9" id="KW-0812">Transmembrane</keyword>
<accession>E8V0V0</accession>
<evidence type="ECO:0000259" key="10">
    <source>
        <dbReference type="PROSITE" id="PS50263"/>
    </source>
</evidence>
<keyword evidence="12" id="KW-1185">Reference proteome</keyword>
<dbReference type="GO" id="GO:0005886">
    <property type="term" value="C:plasma membrane"/>
    <property type="evidence" value="ECO:0007669"/>
    <property type="project" value="UniProtKB-SubCell"/>
</dbReference>
<keyword evidence="6 9" id="KW-1133">Transmembrane helix</keyword>
<dbReference type="KEGG" id="tsa:AciPR4_1418"/>
<feature type="transmembrane region" description="Helical" evidence="9">
    <location>
        <begin position="137"/>
        <end position="157"/>
    </location>
</feature>
<feature type="transmembrane region" description="Helical" evidence="9">
    <location>
        <begin position="177"/>
        <end position="204"/>
    </location>
</feature>
<evidence type="ECO:0000256" key="8">
    <source>
        <dbReference type="ARBA" id="ARBA00023315"/>
    </source>
</evidence>
<dbReference type="NCBIfam" id="TIGR00546">
    <property type="entry name" value="lnt"/>
    <property type="match status" value="1"/>
</dbReference>
<dbReference type="InterPro" id="IPR003010">
    <property type="entry name" value="C-N_Hydrolase"/>
</dbReference>
<evidence type="ECO:0000256" key="5">
    <source>
        <dbReference type="ARBA" id="ARBA00022692"/>
    </source>
</evidence>
<evidence type="ECO:0000256" key="6">
    <source>
        <dbReference type="ARBA" id="ARBA00022989"/>
    </source>
</evidence>
<evidence type="ECO:0000313" key="11">
    <source>
        <dbReference type="EMBL" id="ADV82241.1"/>
    </source>
</evidence>
<dbReference type="PROSITE" id="PS50263">
    <property type="entry name" value="CN_HYDROLASE"/>
    <property type="match status" value="1"/>
</dbReference>
<dbReference type="Gene3D" id="3.60.110.10">
    <property type="entry name" value="Carbon-nitrogen hydrolase"/>
    <property type="match status" value="1"/>
</dbReference>
<dbReference type="PANTHER" id="PTHR38686">
    <property type="entry name" value="APOLIPOPROTEIN N-ACYLTRANSFERASE"/>
    <property type="match status" value="1"/>
</dbReference>
<dbReference type="Pfam" id="PF00795">
    <property type="entry name" value="CN_hydrolase"/>
    <property type="match status" value="1"/>
</dbReference>
<dbReference type="InterPro" id="IPR045378">
    <property type="entry name" value="LNT_N"/>
</dbReference>
<dbReference type="GO" id="GO:0016410">
    <property type="term" value="F:N-acyltransferase activity"/>
    <property type="evidence" value="ECO:0007669"/>
    <property type="project" value="UniProtKB-UniRule"/>
</dbReference>
<dbReference type="Proteomes" id="UP000006844">
    <property type="component" value="Chromosome"/>
</dbReference>
<evidence type="ECO:0000256" key="3">
    <source>
        <dbReference type="ARBA" id="ARBA00022475"/>
    </source>
</evidence>
<feature type="domain" description="CN hydrolase" evidence="10">
    <location>
        <begin position="249"/>
        <end position="493"/>
    </location>
</feature>
<dbReference type="HOGENOM" id="CLU_019563_1_2_0"/>
<keyword evidence="8 9" id="KW-0012">Acyltransferase</keyword>
<dbReference type="STRING" id="401053.AciPR4_1418"/>